<accession>A0ABX3YB07</accession>
<evidence type="ECO:0000256" key="3">
    <source>
        <dbReference type="RuleBase" id="RU362042"/>
    </source>
</evidence>
<dbReference type="PANTHER" id="PTHR43390">
    <property type="entry name" value="SIGNAL PEPTIDASE I"/>
    <property type="match status" value="1"/>
</dbReference>
<sequence>MDGMRRVMVAAWLVGLVGVALAATSLVSLREGYKLVSVRGESMRPTYDIGDSVLVERIGADEARRGDVVLYEAPDRYRGADVVQRVIGVGGDRVVCCVGAAGTGAERIVRNGKPLVEPYVRDGVGDGLRQPYDVLVPPGRLFLLGDHRMNARDSRAFVSDHGGTVPAGAVVGRVTGDYAVPVLLALLLLLGLALLLGAALIAIGARTVRRRPSVLTRWWPEHL</sequence>
<dbReference type="InterPro" id="IPR036286">
    <property type="entry name" value="LexA/Signal_pep-like_sf"/>
</dbReference>
<keyword evidence="3" id="KW-0812">Transmembrane</keyword>
<comment type="similarity">
    <text evidence="2 3">Belongs to the peptidase S26 family.</text>
</comment>
<keyword evidence="3" id="KW-1133">Transmembrane helix</keyword>
<dbReference type="Pfam" id="PF10502">
    <property type="entry name" value="Peptidase_S26"/>
    <property type="match status" value="1"/>
</dbReference>
<feature type="transmembrane region" description="Helical" evidence="3">
    <location>
        <begin position="178"/>
        <end position="203"/>
    </location>
</feature>
<dbReference type="PRINTS" id="PR00727">
    <property type="entry name" value="LEADERPTASE"/>
</dbReference>
<protein>
    <recommendedName>
        <fullName evidence="3">Signal peptidase I</fullName>
        <ecNumber evidence="3">3.4.21.89</ecNumber>
    </recommendedName>
</protein>
<dbReference type="NCBIfam" id="TIGR02227">
    <property type="entry name" value="sigpep_I_bact"/>
    <property type="match status" value="1"/>
</dbReference>
<name>A0ABX3YB07_9ACTN</name>
<keyword evidence="3" id="KW-0378">Hydrolase</keyword>
<dbReference type="Proteomes" id="UP000194266">
    <property type="component" value="Unassembled WGS sequence"/>
</dbReference>
<dbReference type="InterPro" id="IPR019533">
    <property type="entry name" value="Peptidase_S26"/>
</dbReference>
<dbReference type="EMBL" id="MRYD01000293">
    <property type="protein sequence ID" value="OSZ56458.1"/>
    <property type="molecule type" value="Genomic_DNA"/>
</dbReference>
<gene>
    <name evidence="5" type="ORF">OQI_32855</name>
</gene>
<reference evidence="5 6" key="1">
    <citation type="submission" date="2016-12" db="EMBL/GenBank/DDBJ databases">
        <title>Genome Mining:The Detection of Biosynthetic Gene Clusters to Aid in the Expression of Curamycin A produced by Streptomyces sp. strain CZA14.</title>
        <authorList>
            <person name="Durrell K.A."/>
            <person name="Kirby B.M."/>
            <person name="Khan W."/>
            <person name="Mthethwa T."/>
            <person name="Le Roes-Hill M."/>
        </authorList>
    </citation>
    <scope>NUCLEOTIDE SEQUENCE [LARGE SCALE GENOMIC DNA]</scope>
    <source>
        <strain evidence="5 6">CZA14</strain>
    </source>
</reference>
<evidence type="ECO:0000313" key="6">
    <source>
        <dbReference type="Proteomes" id="UP000194266"/>
    </source>
</evidence>
<comment type="subcellular location">
    <subcellularLocation>
        <location evidence="1">Cell membrane</location>
        <topology evidence="1">Single-pass type II membrane protein</topology>
    </subcellularLocation>
    <subcellularLocation>
        <location evidence="3">Membrane</location>
        <topology evidence="3">Single-pass type II membrane protein</topology>
    </subcellularLocation>
</comment>
<dbReference type="EC" id="3.4.21.89" evidence="3"/>
<dbReference type="RefSeq" id="WP_318275669.1">
    <property type="nucleotide sequence ID" value="NZ_MRYD01000293.1"/>
</dbReference>
<evidence type="ECO:0000256" key="1">
    <source>
        <dbReference type="ARBA" id="ARBA00004401"/>
    </source>
</evidence>
<organism evidence="5 6">
    <name type="scientific">Streptomyces pharetrae CZA14</name>
    <dbReference type="NCBI Taxonomy" id="1144883"/>
    <lineage>
        <taxon>Bacteria</taxon>
        <taxon>Bacillati</taxon>
        <taxon>Actinomycetota</taxon>
        <taxon>Actinomycetes</taxon>
        <taxon>Kitasatosporales</taxon>
        <taxon>Streptomycetaceae</taxon>
        <taxon>Streptomyces</taxon>
    </lineage>
</organism>
<keyword evidence="3" id="KW-0645">Protease</keyword>
<dbReference type="SUPFAM" id="SSF51306">
    <property type="entry name" value="LexA/Signal peptidase"/>
    <property type="match status" value="1"/>
</dbReference>
<dbReference type="Gene3D" id="2.10.109.10">
    <property type="entry name" value="Umud Fragment, subunit A"/>
    <property type="match status" value="1"/>
</dbReference>
<proteinExistence type="inferred from homology"/>
<comment type="caution">
    <text evidence="5">The sequence shown here is derived from an EMBL/GenBank/DDBJ whole genome shotgun (WGS) entry which is preliminary data.</text>
</comment>
<keyword evidence="6" id="KW-1185">Reference proteome</keyword>
<comment type="catalytic activity">
    <reaction evidence="3">
        <text>Cleavage of hydrophobic, N-terminal signal or leader sequences from secreted and periplasmic proteins.</text>
        <dbReference type="EC" id="3.4.21.89"/>
    </reaction>
</comment>
<feature type="domain" description="Peptidase S26" evidence="4">
    <location>
        <begin position="26"/>
        <end position="175"/>
    </location>
</feature>
<keyword evidence="3" id="KW-0472">Membrane</keyword>
<dbReference type="CDD" id="cd06530">
    <property type="entry name" value="S26_SPase_I"/>
    <property type="match status" value="1"/>
</dbReference>
<evidence type="ECO:0000259" key="4">
    <source>
        <dbReference type="Pfam" id="PF10502"/>
    </source>
</evidence>
<dbReference type="PANTHER" id="PTHR43390:SF1">
    <property type="entry name" value="CHLOROPLAST PROCESSING PEPTIDASE"/>
    <property type="match status" value="1"/>
</dbReference>
<evidence type="ECO:0000313" key="5">
    <source>
        <dbReference type="EMBL" id="OSZ56458.1"/>
    </source>
</evidence>
<evidence type="ECO:0000256" key="2">
    <source>
        <dbReference type="ARBA" id="ARBA00009370"/>
    </source>
</evidence>
<dbReference type="InterPro" id="IPR000223">
    <property type="entry name" value="Pept_S26A_signal_pept_1"/>
</dbReference>